<sequence>MQENGVIVIGGGPAGMMAAARAAALGVQVCLLEKNDCLGKKMLITGGGRCNLTNDTDIQTVIANIPGNGKFVYSALHRFTPQDLRHFLLKLGVPTKVEDQGRVFPVSDRAGQVVQALEQYLRQQGVTVRYKSQVDGLLVKDRRCLGVQAGSHTFRAGAVVLATGGMSYPHTGSTGEGYAMARRWGHNITELFPAAVAVTCNDAWITERQVQGVSLSGVKIVLS</sequence>
<dbReference type="Proteomes" id="UP000009315">
    <property type="component" value="Unassembled WGS sequence"/>
</dbReference>
<dbReference type="STRING" id="1121428.DESHY_10102"/>
<dbReference type="SUPFAM" id="SSF51905">
    <property type="entry name" value="FAD/NAD(P)-binding domain"/>
    <property type="match status" value="1"/>
</dbReference>
<dbReference type="NCBIfam" id="TIGR00275">
    <property type="entry name" value="aminoacetone oxidase family FAD-binding enzyme"/>
    <property type="match status" value="1"/>
</dbReference>
<dbReference type="InterPro" id="IPR004792">
    <property type="entry name" value="BaiN-like"/>
</dbReference>
<dbReference type="InterPro" id="IPR057661">
    <property type="entry name" value="RsdA/BaiN/AoA(So)_Rossmann"/>
</dbReference>
<dbReference type="PANTHER" id="PTHR42887">
    <property type="entry name" value="OS12G0638800 PROTEIN"/>
    <property type="match status" value="1"/>
</dbReference>
<evidence type="ECO:0000313" key="3">
    <source>
        <dbReference type="Proteomes" id="UP000009315"/>
    </source>
</evidence>
<dbReference type="EMBL" id="CAOS01000001">
    <property type="protein sequence ID" value="CCO06942.1"/>
    <property type="molecule type" value="Genomic_DNA"/>
</dbReference>
<dbReference type="Pfam" id="PF03486">
    <property type="entry name" value="HI0933_like"/>
    <property type="match status" value="1"/>
</dbReference>
<dbReference type="eggNOG" id="COG2081">
    <property type="taxonomic scope" value="Bacteria"/>
</dbReference>
<comment type="caution">
    <text evidence="2">The sequence shown here is derived from an EMBL/GenBank/DDBJ whole genome shotgun (WGS) entry which is preliminary data.</text>
</comment>
<feature type="domain" description="RsdA/BaiN/AoA(So)-like Rossmann fold-like" evidence="1">
    <location>
        <begin position="6"/>
        <end position="209"/>
    </location>
</feature>
<organism evidence="2 3">
    <name type="scientific">Desulforamulus hydrothermalis Lam5 = DSM 18033</name>
    <dbReference type="NCBI Taxonomy" id="1121428"/>
    <lineage>
        <taxon>Bacteria</taxon>
        <taxon>Bacillati</taxon>
        <taxon>Bacillota</taxon>
        <taxon>Clostridia</taxon>
        <taxon>Eubacteriales</taxon>
        <taxon>Peptococcaceae</taxon>
        <taxon>Desulforamulus</taxon>
    </lineage>
</organism>
<dbReference type="Gene3D" id="3.50.50.60">
    <property type="entry name" value="FAD/NAD(P)-binding domain"/>
    <property type="match status" value="1"/>
</dbReference>
<dbReference type="AlphaFoldDB" id="K8DWU5"/>
<dbReference type="PRINTS" id="PR00411">
    <property type="entry name" value="PNDRDTASEI"/>
</dbReference>
<evidence type="ECO:0000259" key="1">
    <source>
        <dbReference type="Pfam" id="PF03486"/>
    </source>
</evidence>
<accession>K8DWU5</accession>
<gene>
    <name evidence="2" type="ORF">DESHY_10102</name>
</gene>
<reference evidence="2 3" key="1">
    <citation type="journal article" date="2013" name="Genome Announc.">
        <title>Genome Sequence of the Sulfate-Reducing Bacterium Desulfotomaculum hydrothermale Lam5(T).</title>
        <authorList>
            <person name="Amin O."/>
            <person name="Fardeau M.L."/>
            <person name="Valette O."/>
            <person name="Hirschler-Rea A."/>
            <person name="Barbe V."/>
            <person name="Medigue C."/>
            <person name="Vacherie B."/>
            <person name="Ollivier B."/>
            <person name="Bertin P.N."/>
            <person name="Dolla A."/>
        </authorList>
    </citation>
    <scope>NUCLEOTIDE SEQUENCE [LARGE SCALE GENOMIC DNA]</scope>
    <source>
        <strain evidence="3">Lam5 / DSM 18033</strain>
    </source>
</reference>
<evidence type="ECO:0000313" key="2">
    <source>
        <dbReference type="EMBL" id="CCO06942.1"/>
    </source>
</evidence>
<protein>
    <submittedName>
        <fullName evidence="2">Putative oxidoreductase with FAD/NAD(P)-binding domain</fullName>
    </submittedName>
</protein>
<dbReference type="PANTHER" id="PTHR42887:SF2">
    <property type="entry name" value="OS12G0638800 PROTEIN"/>
    <property type="match status" value="1"/>
</dbReference>
<name>K8DWU5_9FIRM</name>
<proteinExistence type="predicted"/>
<dbReference type="InterPro" id="IPR036188">
    <property type="entry name" value="FAD/NAD-bd_sf"/>
</dbReference>
<dbReference type="PRINTS" id="PR00368">
    <property type="entry name" value="FADPNR"/>
</dbReference>
<dbReference type="RefSeq" id="WP_008409605.1">
    <property type="nucleotide sequence ID" value="NZ_CAOS01000001.1"/>
</dbReference>
<keyword evidence="3" id="KW-1185">Reference proteome</keyword>